<evidence type="ECO:0000256" key="1">
    <source>
        <dbReference type="ARBA" id="ARBA00007274"/>
    </source>
</evidence>
<protein>
    <submittedName>
        <fullName evidence="5">Acetyltransferase (Isoleucine patch superfamily)-like protein</fullName>
        <ecNumber evidence="5">2.3.1.79</ecNumber>
    </submittedName>
</protein>
<evidence type="ECO:0000256" key="4">
    <source>
        <dbReference type="ARBA" id="ARBA00023315"/>
    </source>
</evidence>
<evidence type="ECO:0000256" key="3">
    <source>
        <dbReference type="ARBA" id="ARBA00022737"/>
    </source>
</evidence>
<dbReference type="InterPro" id="IPR011004">
    <property type="entry name" value="Trimer_LpxA-like_sf"/>
</dbReference>
<sequence>MNPWKNLQKRYFPALCYWLGNHFFMNWTPYPVRHWFLRKYCNVKIGKDSSICMGCFITGQKIEIGLNTVINRFTYLDGRVALRIGNNVNISHYTLIQTLTHDPQSSNFTCQEKPVTIGDNVWIGARAIICPGVAIGEGAVIAAGAVVIKDVPPYTIVGGNPARYIKTRTNDLHYKTRYFPLLDTDIQ</sequence>
<dbReference type="EC" id="2.3.1.79" evidence="5"/>
<evidence type="ECO:0000313" key="5">
    <source>
        <dbReference type="EMBL" id="ABB28736.1"/>
    </source>
</evidence>
<dbReference type="AlphaFoldDB" id="Q3AQI9"/>
<organism evidence="5">
    <name type="scientific">Chlorobium chlorochromatii (strain CaD3)</name>
    <dbReference type="NCBI Taxonomy" id="340177"/>
    <lineage>
        <taxon>Bacteria</taxon>
        <taxon>Pseudomonadati</taxon>
        <taxon>Chlorobiota</taxon>
        <taxon>Chlorobiia</taxon>
        <taxon>Chlorobiales</taxon>
        <taxon>Chlorobiaceae</taxon>
        <taxon>Chlorobium/Pelodictyon group</taxon>
        <taxon>Chlorobium</taxon>
    </lineage>
</organism>
<dbReference type="PANTHER" id="PTHR43300">
    <property type="entry name" value="ACETYLTRANSFERASE"/>
    <property type="match status" value="1"/>
</dbReference>
<proteinExistence type="inferred from homology"/>
<dbReference type="OrthoDB" id="9814490at2"/>
<dbReference type="InterPro" id="IPR001451">
    <property type="entry name" value="Hexapep"/>
</dbReference>
<dbReference type="SUPFAM" id="SSF51161">
    <property type="entry name" value="Trimeric LpxA-like enzymes"/>
    <property type="match status" value="1"/>
</dbReference>
<dbReference type="EMBL" id="CP000108">
    <property type="protein sequence ID" value="ABB28736.1"/>
    <property type="molecule type" value="Genomic_DNA"/>
</dbReference>
<evidence type="ECO:0000256" key="2">
    <source>
        <dbReference type="ARBA" id="ARBA00022679"/>
    </source>
</evidence>
<reference evidence="5" key="1">
    <citation type="submission" date="2005-08" db="EMBL/GenBank/DDBJ databases">
        <title>Complete sequence of Chlorobium chlorochromatii CaD3.</title>
        <authorList>
            <person name="Copeland A."/>
            <person name="Lucas S."/>
            <person name="Lapidus A."/>
            <person name="Barry K."/>
            <person name="Detter J.C."/>
            <person name="Glavina T."/>
            <person name="Hammon N."/>
            <person name="Israni S."/>
            <person name="Pitluck S."/>
            <person name="Bryant D."/>
            <person name="Schmutz J."/>
            <person name="Larimer F."/>
            <person name="Land M."/>
            <person name="Kyrpides N."/>
            <person name="Ivanova N."/>
            <person name="Richardson P."/>
        </authorList>
    </citation>
    <scope>NUCLEOTIDE SEQUENCE [LARGE SCALE GENOMIC DNA]</scope>
    <source>
        <strain evidence="5">CaD3</strain>
    </source>
</reference>
<dbReference type="eggNOG" id="COG0110">
    <property type="taxonomic scope" value="Bacteria"/>
</dbReference>
<dbReference type="InterPro" id="IPR018357">
    <property type="entry name" value="Hexapep_transf_CS"/>
</dbReference>
<dbReference type="HOGENOM" id="CLU_051638_7_2_10"/>
<dbReference type="CDD" id="cd04647">
    <property type="entry name" value="LbH_MAT_like"/>
    <property type="match status" value="1"/>
</dbReference>
<dbReference type="Gene3D" id="2.160.10.10">
    <property type="entry name" value="Hexapeptide repeat proteins"/>
    <property type="match status" value="1"/>
</dbReference>
<dbReference type="GO" id="GO:0008925">
    <property type="term" value="F:maltose O-acetyltransferase activity"/>
    <property type="evidence" value="ECO:0007669"/>
    <property type="project" value="UniProtKB-EC"/>
</dbReference>
<dbReference type="KEGG" id="cch:Cag_1480"/>
<keyword evidence="3" id="KW-0677">Repeat</keyword>
<comment type="similarity">
    <text evidence="1">Belongs to the transferase hexapeptide repeat family.</text>
</comment>
<dbReference type="PROSITE" id="PS00101">
    <property type="entry name" value="HEXAPEP_TRANSFERASES"/>
    <property type="match status" value="1"/>
</dbReference>
<gene>
    <name evidence="5" type="ordered locus">Cag_1480</name>
</gene>
<dbReference type="InterPro" id="IPR050179">
    <property type="entry name" value="Trans_hexapeptide_repeat"/>
</dbReference>
<keyword evidence="4 5" id="KW-0012">Acyltransferase</keyword>
<dbReference type="Pfam" id="PF14602">
    <property type="entry name" value="Hexapep_2"/>
    <property type="match status" value="1"/>
</dbReference>
<name>Q3AQI9_CHLCH</name>
<dbReference type="STRING" id="340177.Cag_1480"/>
<accession>Q3AQI9</accession>
<keyword evidence="2 5" id="KW-0808">Transferase</keyword>